<evidence type="ECO:0000256" key="1">
    <source>
        <dbReference type="ARBA" id="ARBA00000966"/>
    </source>
</evidence>
<keyword evidence="11" id="KW-1185">Reference proteome</keyword>
<evidence type="ECO:0000256" key="8">
    <source>
        <dbReference type="ARBA" id="ARBA00023326"/>
    </source>
</evidence>
<reference evidence="10" key="1">
    <citation type="submission" date="2022-08" db="EMBL/GenBank/DDBJ databases">
        <authorList>
            <person name="Marques A."/>
        </authorList>
    </citation>
    <scope>NUCLEOTIDE SEQUENCE</scope>
    <source>
        <strain evidence="10">RhyPub2mFocal</strain>
        <tissue evidence="10">Leaves</tissue>
    </source>
</reference>
<gene>
    <name evidence="10" type="ORF">LUZ62_059589</name>
</gene>
<evidence type="ECO:0000256" key="6">
    <source>
        <dbReference type="ARBA" id="ARBA00023277"/>
    </source>
</evidence>
<comment type="similarity">
    <text evidence="2">Belongs to the glycosyl hydrolase 9 (cellulase E) family.</text>
</comment>
<organism evidence="10 11">
    <name type="scientific">Rhynchospora pubera</name>
    <dbReference type="NCBI Taxonomy" id="906938"/>
    <lineage>
        <taxon>Eukaryota</taxon>
        <taxon>Viridiplantae</taxon>
        <taxon>Streptophyta</taxon>
        <taxon>Embryophyta</taxon>
        <taxon>Tracheophyta</taxon>
        <taxon>Spermatophyta</taxon>
        <taxon>Magnoliopsida</taxon>
        <taxon>Liliopsida</taxon>
        <taxon>Poales</taxon>
        <taxon>Cyperaceae</taxon>
        <taxon>Cyperoideae</taxon>
        <taxon>Rhynchosporeae</taxon>
        <taxon>Rhynchospora</taxon>
    </lineage>
</organism>
<evidence type="ECO:0000256" key="5">
    <source>
        <dbReference type="ARBA" id="ARBA00023001"/>
    </source>
</evidence>
<keyword evidence="8" id="KW-0624">Polysaccharide degradation</keyword>
<comment type="catalytic activity">
    <reaction evidence="1">
        <text>Endohydrolysis of (1-&gt;4)-beta-D-glucosidic linkages in cellulose, lichenin and cereal beta-D-glucans.</text>
        <dbReference type="EC" id="3.2.1.4"/>
    </reaction>
</comment>
<dbReference type="InterPro" id="IPR012341">
    <property type="entry name" value="6hp_glycosidase-like_sf"/>
</dbReference>
<evidence type="ECO:0000313" key="11">
    <source>
        <dbReference type="Proteomes" id="UP001140206"/>
    </source>
</evidence>
<dbReference type="Proteomes" id="UP001140206">
    <property type="component" value="Chromosome 3"/>
</dbReference>
<comment type="caution">
    <text evidence="10">The sequence shown here is derived from an EMBL/GenBank/DDBJ whole genome shotgun (WGS) entry which is preliminary data.</text>
</comment>
<evidence type="ECO:0000259" key="9">
    <source>
        <dbReference type="Pfam" id="PF00759"/>
    </source>
</evidence>
<evidence type="ECO:0000313" key="10">
    <source>
        <dbReference type="EMBL" id="KAJ4775332.1"/>
    </source>
</evidence>
<dbReference type="Pfam" id="PF00759">
    <property type="entry name" value="Glyco_hydro_9"/>
    <property type="match status" value="1"/>
</dbReference>
<keyword evidence="4" id="KW-0378">Hydrolase</keyword>
<protein>
    <recommendedName>
        <fullName evidence="3">cellulase</fullName>
        <ecNumber evidence="3">3.2.1.4</ecNumber>
    </recommendedName>
</protein>
<dbReference type="AlphaFoldDB" id="A0AAV8E938"/>
<dbReference type="InterPro" id="IPR001701">
    <property type="entry name" value="Glyco_hydro_9"/>
</dbReference>
<name>A0AAV8E938_9POAL</name>
<dbReference type="Gene3D" id="1.50.10.10">
    <property type="match status" value="1"/>
</dbReference>
<evidence type="ECO:0000256" key="7">
    <source>
        <dbReference type="ARBA" id="ARBA00023295"/>
    </source>
</evidence>
<feature type="domain" description="Glycoside hydrolase family 9" evidence="9">
    <location>
        <begin position="1"/>
        <end position="84"/>
    </location>
</feature>
<evidence type="ECO:0000256" key="2">
    <source>
        <dbReference type="ARBA" id="ARBA00007072"/>
    </source>
</evidence>
<dbReference type="EC" id="3.2.1.4" evidence="3"/>
<keyword evidence="7" id="KW-0326">Glycosidase</keyword>
<keyword evidence="5" id="KW-0136">Cellulose degradation</keyword>
<keyword evidence="6" id="KW-0119">Carbohydrate metabolism</keyword>
<accession>A0AAV8E938</accession>
<dbReference type="InterPro" id="IPR008928">
    <property type="entry name" value="6-hairpin_glycosidase_sf"/>
</dbReference>
<dbReference type="EMBL" id="JAMFTS010000003">
    <property type="protein sequence ID" value="KAJ4775332.1"/>
    <property type="molecule type" value="Genomic_DNA"/>
</dbReference>
<evidence type="ECO:0000256" key="3">
    <source>
        <dbReference type="ARBA" id="ARBA00012601"/>
    </source>
</evidence>
<evidence type="ECO:0000256" key="4">
    <source>
        <dbReference type="ARBA" id="ARBA00022801"/>
    </source>
</evidence>
<dbReference type="SUPFAM" id="SSF48208">
    <property type="entry name" value="Six-hairpin glycosidases"/>
    <property type="match status" value="1"/>
</dbReference>
<dbReference type="PANTHER" id="PTHR22298">
    <property type="entry name" value="ENDO-1,4-BETA-GLUCANASE"/>
    <property type="match status" value="1"/>
</dbReference>
<dbReference type="GO" id="GO:0030245">
    <property type="term" value="P:cellulose catabolic process"/>
    <property type="evidence" value="ECO:0007669"/>
    <property type="project" value="UniProtKB-KW"/>
</dbReference>
<sequence>MSYLVGYGSAYPKKVHHRGASIPANQNPSCSDRTWLVSRDPNPNIATGALVGGPSLSDSYNDARDNALQGEPTTTSSALFTGLLSGLDSNTNYTTLTSFT</sequence>
<dbReference type="GO" id="GO:0008810">
    <property type="term" value="F:cellulase activity"/>
    <property type="evidence" value="ECO:0007669"/>
    <property type="project" value="UniProtKB-EC"/>
</dbReference>
<proteinExistence type="inferred from homology"/>